<proteinExistence type="predicted"/>
<dbReference type="AlphaFoldDB" id="A0A158K1M4"/>
<protein>
    <submittedName>
        <fullName evidence="1">Uncharacterized protein</fullName>
    </submittedName>
</protein>
<reference evidence="1 2" key="1">
    <citation type="submission" date="2016-01" db="EMBL/GenBank/DDBJ databases">
        <authorList>
            <person name="Oliw E.H."/>
        </authorList>
    </citation>
    <scope>NUCLEOTIDE SEQUENCE [LARGE SCALE GENOMIC DNA]</scope>
    <source>
        <strain evidence="1">LMG 27134</strain>
    </source>
</reference>
<gene>
    <name evidence="1" type="ORF">AWB69_09254</name>
</gene>
<organism evidence="1 2">
    <name type="scientific">Caballeronia udeis</name>
    <dbReference type="NCBI Taxonomy" id="1232866"/>
    <lineage>
        <taxon>Bacteria</taxon>
        <taxon>Pseudomonadati</taxon>
        <taxon>Pseudomonadota</taxon>
        <taxon>Betaproteobacteria</taxon>
        <taxon>Burkholderiales</taxon>
        <taxon>Burkholderiaceae</taxon>
        <taxon>Caballeronia</taxon>
    </lineage>
</organism>
<evidence type="ECO:0000313" key="1">
    <source>
        <dbReference type="EMBL" id="SAL74875.1"/>
    </source>
</evidence>
<dbReference type="EMBL" id="FCOK02000175">
    <property type="protein sequence ID" value="SAL74875.1"/>
    <property type="molecule type" value="Genomic_DNA"/>
</dbReference>
<evidence type="ECO:0000313" key="2">
    <source>
        <dbReference type="Proteomes" id="UP000054683"/>
    </source>
</evidence>
<dbReference type="Proteomes" id="UP000054683">
    <property type="component" value="Unassembled WGS sequence"/>
</dbReference>
<name>A0A158K1M4_9BURK</name>
<accession>A0A158K1M4</accession>
<sequence>MLSVNTDVPVAAPRLLSDSVTFALSAEPFTVMPWLLPVTVPRLMLSVPVNVRVDRFESVMPVVNAMPCVLVLVPLMVSEAAVSTNALVIVRPPVPFTVRFVNDESLRLPMVTTPSAPTPLSLMVAVTLPRPSRAWLASPSVRPPIPKAALVVAEPSVSARLSVVPAVSAVKKETVPA</sequence>